<evidence type="ECO:0000313" key="3">
    <source>
        <dbReference type="EMBL" id="GIL54026.1"/>
    </source>
</evidence>
<gene>
    <name evidence="3" type="ORF">Vafri_9578</name>
</gene>
<name>A0A8J4F2N4_9CHLO</name>
<sequence>MVQFLYIAFQDALRRKALRGDVVPRWLAAAVAVPWVSVLSSAVALAGWSLWVVKSEAARQSTHNIVEGFGLSLRREPWPLWAPVPVSCVLIPLLLVLLLSAWARERIQRRVALGGMPFSDSTTSESGSESASYTPSTRRGMRPREYFATAGAAATATWLLHAWLVTVLVCMGVWAAAVVTLHTATKAVMPYRSALKSTTAAVGESGLKILVSERSNSDVTARSTSAAAVKPRGSSSASGRVGLNWGPHGGGDGDGWGPGGCPPTCVDLSALSYYLGDETCCCDTIGGIFAAEAHSAAASHSLILALTGLGLLWASLSWLLVAASCQFAHTESEAMLCWGLSSPCGAAIQPQLQRGELSNQASVQRFSSWLARVMGIVGVSDDGGRVLADGDGDRGGGGGGGEEGAAAVQDDAREPLLGSNSIP</sequence>
<organism evidence="3 4">
    <name type="scientific">Volvox africanus</name>
    <dbReference type="NCBI Taxonomy" id="51714"/>
    <lineage>
        <taxon>Eukaryota</taxon>
        <taxon>Viridiplantae</taxon>
        <taxon>Chlorophyta</taxon>
        <taxon>core chlorophytes</taxon>
        <taxon>Chlorophyceae</taxon>
        <taxon>CS clade</taxon>
        <taxon>Chlamydomonadales</taxon>
        <taxon>Volvocaceae</taxon>
        <taxon>Volvox</taxon>
    </lineage>
</organism>
<feature type="region of interest" description="Disordered" evidence="1">
    <location>
        <begin position="118"/>
        <end position="139"/>
    </location>
</feature>
<proteinExistence type="predicted"/>
<feature type="transmembrane region" description="Helical" evidence="2">
    <location>
        <begin position="80"/>
        <end position="103"/>
    </location>
</feature>
<reference evidence="3" key="1">
    <citation type="journal article" date="2021" name="Proc. Natl. Acad. Sci. U.S.A.">
        <title>Three genomes in the algal genus Volvox reveal the fate of a haploid sex-determining region after a transition to homothallism.</title>
        <authorList>
            <person name="Yamamoto K."/>
            <person name="Hamaji T."/>
            <person name="Kawai-Toyooka H."/>
            <person name="Matsuzaki R."/>
            <person name="Takahashi F."/>
            <person name="Nishimura Y."/>
            <person name="Kawachi M."/>
            <person name="Noguchi H."/>
            <person name="Minakuchi Y."/>
            <person name="Umen J.G."/>
            <person name="Toyoda A."/>
            <person name="Nozaki H."/>
        </authorList>
    </citation>
    <scope>NUCLEOTIDE SEQUENCE</scope>
    <source>
        <strain evidence="3">NIES-3780</strain>
    </source>
</reference>
<comment type="caution">
    <text evidence="3">The sequence shown here is derived from an EMBL/GenBank/DDBJ whole genome shotgun (WGS) entry which is preliminary data.</text>
</comment>
<feature type="region of interest" description="Disordered" evidence="1">
    <location>
        <begin position="387"/>
        <end position="423"/>
    </location>
</feature>
<accession>A0A8J4F2N4</accession>
<dbReference type="Proteomes" id="UP000747399">
    <property type="component" value="Unassembled WGS sequence"/>
</dbReference>
<feature type="transmembrane region" description="Helical" evidence="2">
    <location>
        <begin position="26"/>
        <end position="51"/>
    </location>
</feature>
<dbReference type="AlphaFoldDB" id="A0A8J4F2N4"/>
<keyword evidence="2" id="KW-1133">Transmembrane helix</keyword>
<feature type="region of interest" description="Disordered" evidence="1">
    <location>
        <begin position="221"/>
        <end position="241"/>
    </location>
</feature>
<protein>
    <submittedName>
        <fullName evidence="3">Uncharacterized protein</fullName>
    </submittedName>
</protein>
<keyword evidence="4" id="KW-1185">Reference proteome</keyword>
<evidence type="ECO:0000313" key="4">
    <source>
        <dbReference type="Proteomes" id="UP000747399"/>
    </source>
</evidence>
<evidence type="ECO:0000256" key="2">
    <source>
        <dbReference type="SAM" id="Phobius"/>
    </source>
</evidence>
<keyword evidence="2" id="KW-0812">Transmembrane</keyword>
<feature type="compositionally biased region" description="Low complexity" evidence="1">
    <location>
        <begin position="119"/>
        <end position="137"/>
    </location>
</feature>
<keyword evidence="2" id="KW-0472">Membrane</keyword>
<evidence type="ECO:0000256" key="1">
    <source>
        <dbReference type="SAM" id="MobiDB-lite"/>
    </source>
</evidence>
<dbReference type="EMBL" id="BNCO01000016">
    <property type="protein sequence ID" value="GIL54026.1"/>
    <property type="molecule type" value="Genomic_DNA"/>
</dbReference>